<evidence type="ECO:0000256" key="5">
    <source>
        <dbReference type="RuleBase" id="RU003322"/>
    </source>
</evidence>
<gene>
    <name evidence="7" type="primary">hsp70</name>
</gene>
<dbReference type="SUPFAM" id="SSF100920">
    <property type="entry name" value="Heat shock protein 70kD (HSP70), peptide-binding domain"/>
    <property type="match status" value="1"/>
</dbReference>
<dbReference type="Gene3D" id="2.60.34.10">
    <property type="entry name" value="Substrate Binding Domain Of DNAk, Chain A, domain 1"/>
    <property type="match status" value="1"/>
</dbReference>
<evidence type="ECO:0000256" key="6">
    <source>
        <dbReference type="SAM" id="MobiDB-lite"/>
    </source>
</evidence>
<feature type="region of interest" description="Disordered" evidence="6">
    <location>
        <begin position="610"/>
        <end position="632"/>
    </location>
</feature>
<dbReference type="InterPro" id="IPR029047">
    <property type="entry name" value="HSP70_peptide-bd_sf"/>
</dbReference>
<accession>E2FZ92</accession>
<dbReference type="FunFam" id="2.60.34.10:FF:000002">
    <property type="entry name" value="Heat shock 70 kDa"/>
    <property type="match status" value="1"/>
</dbReference>
<dbReference type="GO" id="GO:0140662">
    <property type="term" value="F:ATP-dependent protein folding chaperone"/>
    <property type="evidence" value="ECO:0007669"/>
    <property type="project" value="InterPro"/>
</dbReference>
<dbReference type="NCBIfam" id="NF001413">
    <property type="entry name" value="PRK00290.1"/>
    <property type="match status" value="1"/>
</dbReference>
<sequence length="632" mass="69271">MATKAPAVGIDLGTTYSCVGVFQHGKVEIIANDQGNRTTPSYVAFTDTERLIGDAAKNQVAMNPNNTIFDAKRLIGRKFEDATVQADMKHWPFEVVSDGGKPKIKVAYKGEDKTFFPEEVSSMVLTKMKETAEAYLGKTVQNAVITVPAYFNDSQRQATKDSGTISGLNVLRIINEPTAAAIAYGLDKKGGGERNVLIFDLGGGTFDVSILTIEDGIFEVKSTAGDTHLGGEDFDNRLVNHLAEEFKRKYKKDIRANSRALRRLRTAAERAKRTLSSSSEATIEIDALYEGVDFYTRVSRARFEELNSDLFRGTLEPVEKALRDAKLDKSSIHDVVLVGGSTRIPKIQSMLQSFFNGKQLNLSINPDEAVAYGAAVQAAILSGEQHSKIQDVLLVDVAPLSLGIETAGGVMTKIIERNAKIPCKQSQTFTTYADNQPAVTIQVYEGERAMTKDNNLLGTFDLTGIPPAPRGVPKIDVTFDMDANGILNVSAKENSSGRTKNIVIKNDKGRLSQAEIDRMLADAERYRDEDDKQRQRVAARNQLESYVFSVRQALDDAGDKLSDADKTAARKECEDALKWLDNNTLAEQDEYEHRLKEVQRVCSPIMSKMHGAGAAGMNPGPQGQGPTVEEVD</sequence>
<dbReference type="FunFam" id="3.30.420.40:FF:000172">
    <property type="entry name" value="Heat shock 70 kDa protein"/>
    <property type="match status" value="2"/>
</dbReference>
<dbReference type="PRINTS" id="PR00301">
    <property type="entry name" value="HEATSHOCK70"/>
</dbReference>
<dbReference type="PANTHER" id="PTHR19375">
    <property type="entry name" value="HEAT SHOCK PROTEIN 70KDA"/>
    <property type="match status" value="1"/>
</dbReference>
<evidence type="ECO:0000256" key="4">
    <source>
        <dbReference type="ARBA" id="ARBA00023016"/>
    </source>
</evidence>
<dbReference type="EMBL" id="HM212645">
    <property type="protein sequence ID" value="ADK39311.1"/>
    <property type="molecule type" value="mRNA"/>
</dbReference>
<dbReference type="InterPro" id="IPR013126">
    <property type="entry name" value="Hsp_70_fam"/>
</dbReference>
<keyword evidence="2 5" id="KW-0547">Nucleotide-binding</keyword>
<evidence type="ECO:0000313" key="7">
    <source>
        <dbReference type="EMBL" id="ADK39311.1"/>
    </source>
</evidence>
<comment type="similarity">
    <text evidence="1 5">Belongs to the heat shock protein 70 family.</text>
</comment>
<dbReference type="Pfam" id="PF00012">
    <property type="entry name" value="HSP70"/>
    <property type="match status" value="1"/>
</dbReference>
<dbReference type="GO" id="GO:0005524">
    <property type="term" value="F:ATP binding"/>
    <property type="evidence" value="ECO:0007669"/>
    <property type="project" value="UniProtKB-KW"/>
</dbReference>
<dbReference type="Gene3D" id="1.20.1270.10">
    <property type="match status" value="1"/>
</dbReference>
<dbReference type="FunFam" id="3.30.420.40:FF:000026">
    <property type="entry name" value="Heat shock protein 70"/>
    <property type="match status" value="1"/>
</dbReference>
<dbReference type="InterPro" id="IPR029048">
    <property type="entry name" value="HSP70_C_sf"/>
</dbReference>
<proteinExistence type="evidence at transcript level"/>
<dbReference type="GO" id="GO:0006950">
    <property type="term" value="P:response to stress"/>
    <property type="evidence" value="ECO:0007669"/>
    <property type="project" value="UniProtKB-ARBA"/>
</dbReference>
<reference evidence="7" key="1">
    <citation type="submission" date="2010-05" db="EMBL/GenBank/DDBJ databases">
        <title>Identification of hsp70 gene in Plutella xylostella.</title>
        <authorList>
            <person name="Zhuang H.M."/>
            <person name="Zhou F."/>
            <person name="Wang K.F."/>
            <person name="Wu G."/>
        </authorList>
    </citation>
    <scope>NUCLEOTIDE SEQUENCE</scope>
</reference>
<name>E2FZ92_PLUXY</name>
<dbReference type="PROSITE" id="PS00297">
    <property type="entry name" value="HSP70_1"/>
    <property type="match status" value="1"/>
</dbReference>
<dbReference type="CDD" id="cd10233">
    <property type="entry name" value="ASKHA_NBD_HSP70_HSPA1"/>
    <property type="match status" value="1"/>
</dbReference>
<dbReference type="Gene3D" id="3.30.30.30">
    <property type="match status" value="1"/>
</dbReference>
<dbReference type="Gene3D" id="3.90.640.10">
    <property type="entry name" value="Actin, Chain A, domain 4"/>
    <property type="match status" value="1"/>
</dbReference>
<evidence type="ECO:0000256" key="3">
    <source>
        <dbReference type="ARBA" id="ARBA00022840"/>
    </source>
</evidence>
<dbReference type="Gene3D" id="3.30.420.40">
    <property type="match status" value="2"/>
</dbReference>
<dbReference type="FunFam" id="3.90.640.10:FF:000002">
    <property type="entry name" value="Heat shock 70 kDa"/>
    <property type="match status" value="1"/>
</dbReference>
<keyword evidence="3 5" id="KW-0067">ATP-binding</keyword>
<dbReference type="PROSITE" id="PS00329">
    <property type="entry name" value="HSP70_2"/>
    <property type="match status" value="1"/>
</dbReference>
<dbReference type="InterPro" id="IPR018181">
    <property type="entry name" value="Heat_shock_70_CS"/>
</dbReference>
<organism evidence="7">
    <name type="scientific">Plutella xylostella</name>
    <name type="common">Diamondback moth</name>
    <name type="synonym">Plutella maculipennis</name>
    <dbReference type="NCBI Taxonomy" id="51655"/>
    <lineage>
        <taxon>Eukaryota</taxon>
        <taxon>Metazoa</taxon>
        <taxon>Ecdysozoa</taxon>
        <taxon>Arthropoda</taxon>
        <taxon>Hexapoda</taxon>
        <taxon>Insecta</taxon>
        <taxon>Pterygota</taxon>
        <taxon>Neoptera</taxon>
        <taxon>Endopterygota</taxon>
        <taxon>Lepidoptera</taxon>
        <taxon>Glossata</taxon>
        <taxon>Ditrysia</taxon>
        <taxon>Yponomeutoidea</taxon>
        <taxon>Plutellidae</taxon>
        <taxon>Plutella</taxon>
    </lineage>
</organism>
<dbReference type="FunFam" id="3.30.30.30:FF:000001">
    <property type="entry name" value="heat shock 70 kDa protein-like"/>
    <property type="match status" value="1"/>
</dbReference>
<dbReference type="PROSITE" id="PS01036">
    <property type="entry name" value="HSP70_3"/>
    <property type="match status" value="1"/>
</dbReference>
<dbReference type="SUPFAM" id="SSF53067">
    <property type="entry name" value="Actin-like ATPase domain"/>
    <property type="match status" value="2"/>
</dbReference>
<evidence type="ECO:0000256" key="1">
    <source>
        <dbReference type="ARBA" id="ARBA00007381"/>
    </source>
</evidence>
<dbReference type="SUPFAM" id="SSF100934">
    <property type="entry name" value="Heat shock protein 70kD (HSP70), C-terminal subdomain"/>
    <property type="match status" value="1"/>
</dbReference>
<evidence type="ECO:0000256" key="2">
    <source>
        <dbReference type="ARBA" id="ARBA00022741"/>
    </source>
</evidence>
<dbReference type="FunFam" id="1.20.1270.10:FF:000024">
    <property type="entry name" value="Heat shock protein 70"/>
    <property type="match status" value="1"/>
</dbReference>
<dbReference type="InterPro" id="IPR043129">
    <property type="entry name" value="ATPase_NBD"/>
</dbReference>
<protein>
    <submittedName>
        <fullName evidence="7">Heat shock protein 70</fullName>
    </submittedName>
</protein>
<dbReference type="AlphaFoldDB" id="E2FZ92"/>
<keyword evidence="4 7" id="KW-0346">Stress response</keyword>